<feature type="compositionally biased region" description="Basic and acidic residues" evidence="5">
    <location>
        <begin position="970"/>
        <end position="980"/>
    </location>
</feature>
<keyword evidence="7" id="KW-1185">Reference proteome</keyword>
<feature type="compositionally biased region" description="Polar residues" evidence="5">
    <location>
        <begin position="1172"/>
        <end position="1184"/>
    </location>
</feature>
<dbReference type="EMBL" id="OY660866">
    <property type="protein sequence ID" value="CAJ1052230.1"/>
    <property type="molecule type" value="Genomic_DNA"/>
</dbReference>
<keyword evidence="3" id="KW-0804">Transcription</keyword>
<feature type="compositionally biased region" description="Polar residues" evidence="5">
    <location>
        <begin position="948"/>
        <end position="957"/>
    </location>
</feature>
<dbReference type="Proteomes" id="UP001178508">
    <property type="component" value="Chromosome 3"/>
</dbReference>
<feature type="region of interest" description="Disordered" evidence="5">
    <location>
        <begin position="525"/>
        <end position="550"/>
    </location>
</feature>
<evidence type="ECO:0000256" key="1">
    <source>
        <dbReference type="ARBA" id="ARBA00023015"/>
    </source>
</evidence>
<sequence length="1184" mass="129783">MATVQCSKCSAERKGFRRELDSWRHKLIHCVGFESILEGIYGPLLLRDLNLFDDCEPEEVDDWTSDANCSLCSFCNLHLDKSDQVPTATSPLSSPSDYSPCQASTISESNQSAYRFLQAVFHKKDVSIGCDSNIPLVAQELMQKMIHQFAKEYASKCLLHTSTHGVTTRTSSPFSETPDAPLDLTVSRTQEEKETECDPDGALDLSKRNSACSESSASNHKAPGSLLPSLSEELGDQRQRGTKCHQSSVLDSVLKSLCPSHSSLIYQILKLAHQENLLTLVNHRPLCQTHSICCHCGVNPHNNVICNAVPLSECKVHSSCRCYSSVDCEHQGLGGTMCNSRDSNCTIGHYAIAGCKHEAPLCSSCGCVQSCKMETYTVLCPKRPHCTSCHSLALGHINNKECSFASSPSLSKPPSLCTAASSSCPSSSICCNQHNPRPCLCYSNHVCPLQVRNTIERGVGDGDPPCPVLKREQTPSPPPLSPISSDINKKTNEKPPSLLHHKQEEEADLMLEDGAINANHQGASIDRKGDQECGSPTSSSGEQNPSGTSLQDVVNRFSEKLETINPLEKDRPLVSTADNSSEKEQPQSPLSSQNLQFHADSHLTEIITTVLHTGSASDYSLSELFNRHDSKEPKSPNTRSRRRQEVLSAIATPTDNASTRRQTLKIKRDLAMFDQSYSRKKQPPAKRPKLKDENVADTKLHTSDLNHIEEESKTEIKNVKPIEDSRFEEGLTNFTTESISVKEEIHEKTENKEVQNIETEEKSRDIFAEEKDLISGFQTPEVQSKYCKQGSPEDLVQSQVMPVSAKIAILGGRTCEKLCATGSSPSDPTSDSDKTPDKDCHGPREKQICQTLHTKDSRRSKRNIVPPQRFSSYVTEPRKMFFVACFSESIFSDKRKDDVLTSTSATLSKDCEMKDTPLESRNESGKEPSQSPPDLKSRRSKHLDKKSTCISTTQDLPQTKENDCLTENGSNKETDGKDTAAKPFGRLRSSTKRQQDSQTVSGSPETSPHQEVIITPAACVDSSLNSKVQYTSPIKLMFVSQVNDEEGVRYSLKSAGSSSSGQAEEPFDPCEESSWSGVPQKHKSQDTESGTSRGKCISSPLKSANSPLKSAYSPPKSAPSPQKKTPSPSKSTPSTRKSTPSPRKSTPSPSKSTPSPRKSTPSPSKSTPFTTQINPFTSQGCLLT</sequence>
<reference evidence="6" key="1">
    <citation type="submission" date="2023-08" db="EMBL/GenBank/DDBJ databases">
        <authorList>
            <person name="Alioto T."/>
            <person name="Alioto T."/>
            <person name="Gomez Garrido J."/>
        </authorList>
    </citation>
    <scope>NUCLEOTIDE SEQUENCE</scope>
</reference>
<dbReference type="PANTHER" id="PTHR21545">
    <property type="entry name" value="TRANSCRIPTION FACTOR MLR1/2"/>
    <property type="match status" value="1"/>
</dbReference>
<feature type="region of interest" description="Disordered" evidence="5">
    <location>
        <begin position="166"/>
        <end position="204"/>
    </location>
</feature>
<dbReference type="PANTHER" id="PTHR21545:SF10">
    <property type="entry name" value="LIGAND-DEPENDENT NUCLEAR RECEPTOR COREPRESSOR-LIKE PROTEIN"/>
    <property type="match status" value="1"/>
</dbReference>
<dbReference type="GO" id="GO:0006357">
    <property type="term" value="P:regulation of transcription by RNA polymerase II"/>
    <property type="evidence" value="ECO:0007669"/>
    <property type="project" value="TreeGrafter"/>
</dbReference>
<feature type="region of interest" description="Disordered" evidence="5">
    <location>
        <begin position="458"/>
        <end position="495"/>
    </location>
</feature>
<evidence type="ECO:0000256" key="4">
    <source>
        <dbReference type="ARBA" id="ARBA00023242"/>
    </source>
</evidence>
<feature type="compositionally biased region" description="Basic and acidic residues" evidence="5">
    <location>
        <begin position="562"/>
        <end position="572"/>
    </location>
</feature>
<evidence type="ECO:0000256" key="3">
    <source>
        <dbReference type="ARBA" id="ARBA00023163"/>
    </source>
</evidence>
<feature type="region of interest" description="Disordered" evidence="5">
    <location>
        <begin position="671"/>
        <end position="697"/>
    </location>
</feature>
<organism evidence="6 7">
    <name type="scientific">Xyrichtys novacula</name>
    <name type="common">Pearly razorfish</name>
    <name type="synonym">Hemipteronotus novacula</name>
    <dbReference type="NCBI Taxonomy" id="13765"/>
    <lineage>
        <taxon>Eukaryota</taxon>
        <taxon>Metazoa</taxon>
        <taxon>Chordata</taxon>
        <taxon>Craniata</taxon>
        <taxon>Vertebrata</taxon>
        <taxon>Euteleostomi</taxon>
        <taxon>Actinopterygii</taxon>
        <taxon>Neopterygii</taxon>
        <taxon>Teleostei</taxon>
        <taxon>Neoteleostei</taxon>
        <taxon>Acanthomorphata</taxon>
        <taxon>Eupercaria</taxon>
        <taxon>Labriformes</taxon>
        <taxon>Labridae</taxon>
        <taxon>Xyrichtys</taxon>
    </lineage>
</organism>
<protein>
    <submittedName>
        <fullName evidence="6">Uncharacterized protein lcorl isoform X1</fullName>
    </submittedName>
</protein>
<evidence type="ECO:0000256" key="5">
    <source>
        <dbReference type="SAM" id="MobiDB-lite"/>
    </source>
</evidence>
<evidence type="ECO:0000313" key="6">
    <source>
        <dbReference type="EMBL" id="CAJ1052230.1"/>
    </source>
</evidence>
<accession>A0AAV1EU86</accession>
<gene>
    <name evidence="6" type="ORF">XNOV1_A013803</name>
</gene>
<evidence type="ECO:0000256" key="2">
    <source>
        <dbReference type="ARBA" id="ARBA00023125"/>
    </source>
</evidence>
<feature type="compositionally biased region" description="Low complexity" evidence="5">
    <location>
        <begin position="1106"/>
        <end position="1171"/>
    </location>
</feature>
<feature type="compositionally biased region" description="Low complexity" evidence="5">
    <location>
        <begin position="1054"/>
        <end position="1064"/>
    </location>
</feature>
<dbReference type="GO" id="GO:0003677">
    <property type="term" value="F:DNA binding"/>
    <property type="evidence" value="ECO:0007669"/>
    <property type="project" value="UniProtKB-KW"/>
</dbReference>
<proteinExistence type="predicted"/>
<feature type="compositionally biased region" description="Polar residues" evidence="5">
    <location>
        <begin position="996"/>
        <end position="1009"/>
    </location>
</feature>
<feature type="compositionally biased region" description="Polar residues" evidence="5">
    <location>
        <begin position="166"/>
        <end position="175"/>
    </location>
</feature>
<feature type="compositionally biased region" description="Basic and acidic residues" evidence="5">
    <location>
        <begin position="831"/>
        <end position="846"/>
    </location>
</feature>
<feature type="region of interest" description="Disordered" evidence="5">
    <location>
        <begin position="1050"/>
        <end position="1184"/>
    </location>
</feature>
<keyword evidence="4" id="KW-0539">Nucleus</keyword>
<dbReference type="GO" id="GO:0005634">
    <property type="term" value="C:nucleus"/>
    <property type="evidence" value="ECO:0007669"/>
    <property type="project" value="TreeGrafter"/>
</dbReference>
<feature type="region of interest" description="Disordered" evidence="5">
    <location>
        <begin position="821"/>
        <end position="846"/>
    </location>
</feature>
<feature type="region of interest" description="Disordered" evidence="5">
    <location>
        <begin position="910"/>
        <end position="1014"/>
    </location>
</feature>
<feature type="compositionally biased region" description="Basic residues" evidence="5">
    <location>
        <begin position="678"/>
        <end position="689"/>
    </location>
</feature>
<dbReference type="AlphaFoldDB" id="A0AAV1EU86"/>
<keyword evidence="2" id="KW-0238">DNA-binding</keyword>
<feature type="compositionally biased region" description="Polar residues" evidence="5">
    <location>
        <begin position="534"/>
        <end position="550"/>
    </location>
</feature>
<feature type="region of interest" description="Disordered" evidence="5">
    <location>
        <begin position="562"/>
        <end position="593"/>
    </location>
</feature>
<feature type="compositionally biased region" description="Basic and acidic residues" evidence="5">
    <location>
        <begin position="910"/>
        <end position="926"/>
    </location>
</feature>
<keyword evidence="1" id="KW-0805">Transcription regulation</keyword>
<evidence type="ECO:0000313" key="7">
    <source>
        <dbReference type="Proteomes" id="UP001178508"/>
    </source>
</evidence>
<name>A0AAV1EU86_XYRNO</name>